<dbReference type="EMBL" id="CAJNNW010026113">
    <property type="protein sequence ID" value="CAE8682793.1"/>
    <property type="molecule type" value="Genomic_DNA"/>
</dbReference>
<sequence>MGAAACSSAPKCTLIPDIGCEQSNRPGASCPVHPDGLLCFIDEDREPDPDSPLKEFTHAFHASMMNSAQDEGNVSHRSNMSDVERQNMFLKRKIEVSKQRAERRAACAREPLACKAQPDASLFAADAARRAETLQQKYLTLGINVVR</sequence>
<reference evidence="1" key="1">
    <citation type="submission" date="2021-02" db="EMBL/GenBank/DDBJ databases">
        <authorList>
            <person name="Dougan E. K."/>
            <person name="Rhodes N."/>
            <person name="Thang M."/>
            <person name="Chan C."/>
        </authorList>
    </citation>
    <scope>NUCLEOTIDE SEQUENCE</scope>
</reference>
<dbReference type="AlphaFoldDB" id="A0A813JNU8"/>
<comment type="caution">
    <text evidence="1">The sequence shown here is derived from an EMBL/GenBank/DDBJ whole genome shotgun (WGS) entry which is preliminary data.</text>
</comment>
<gene>
    <name evidence="1" type="ORF">PGLA2088_LOCUS23123</name>
</gene>
<proteinExistence type="predicted"/>
<protein>
    <submittedName>
        <fullName evidence="1">Uncharacterized protein</fullName>
    </submittedName>
</protein>
<name>A0A813JNU8_POLGL</name>
<dbReference type="Proteomes" id="UP000626109">
    <property type="component" value="Unassembled WGS sequence"/>
</dbReference>
<organism evidence="1 2">
    <name type="scientific">Polarella glacialis</name>
    <name type="common">Dinoflagellate</name>
    <dbReference type="NCBI Taxonomy" id="89957"/>
    <lineage>
        <taxon>Eukaryota</taxon>
        <taxon>Sar</taxon>
        <taxon>Alveolata</taxon>
        <taxon>Dinophyceae</taxon>
        <taxon>Suessiales</taxon>
        <taxon>Suessiaceae</taxon>
        <taxon>Polarella</taxon>
    </lineage>
</organism>
<evidence type="ECO:0000313" key="1">
    <source>
        <dbReference type="EMBL" id="CAE8682793.1"/>
    </source>
</evidence>
<accession>A0A813JNU8</accession>
<evidence type="ECO:0000313" key="2">
    <source>
        <dbReference type="Proteomes" id="UP000626109"/>
    </source>
</evidence>